<proteinExistence type="inferred from homology"/>
<dbReference type="GO" id="GO:1904680">
    <property type="term" value="F:peptide transmembrane transporter activity"/>
    <property type="evidence" value="ECO:0007669"/>
    <property type="project" value="TreeGrafter"/>
</dbReference>
<comment type="subcellular location">
    <subcellularLocation>
        <location evidence="1">Periplasm</location>
    </subcellularLocation>
</comment>
<dbReference type="PANTHER" id="PTHR30290">
    <property type="entry name" value="PERIPLASMIC BINDING COMPONENT OF ABC TRANSPORTER"/>
    <property type="match status" value="1"/>
</dbReference>
<dbReference type="Pfam" id="PF00496">
    <property type="entry name" value="SBP_bac_5"/>
    <property type="match status" value="1"/>
</dbReference>
<comment type="similarity">
    <text evidence="2">Belongs to the bacterial solute-binding protein 5 family.</text>
</comment>
<dbReference type="GO" id="GO:0043190">
    <property type="term" value="C:ATP-binding cassette (ABC) transporter complex"/>
    <property type="evidence" value="ECO:0007669"/>
    <property type="project" value="InterPro"/>
</dbReference>
<keyword evidence="3 4" id="KW-0732">Signal</keyword>
<keyword evidence="7" id="KW-1185">Reference proteome</keyword>
<evidence type="ECO:0000313" key="7">
    <source>
        <dbReference type="Proteomes" id="UP000602745"/>
    </source>
</evidence>
<dbReference type="PANTHER" id="PTHR30290:SF64">
    <property type="entry name" value="ABC TRANSPORTER PERIPLASMIC BINDING PROTEIN"/>
    <property type="match status" value="1"/>
</dbReference>
<evidence type="ECO:0000313" key="6">
    <source>
        <dbReference type="EMBL" id="GGE45844.1"/>
    </source>
</evidence>
<dbReference type="InterPro" id="IPR000914">
    <property type="entry name" value="SBP_5_dom"/>
</dbReference>
<dbReference type="GO" id="GO:0030288">
    <property type="term" value="C:outer membrane-bounded periplasmic space"/>
    <property type="evidence" value="ECO:0007669"/>
    <property type="project" value="TreeGrafter"/>
</dbReference>
<protein>
    <submittedName>
        <fullName evidence="6">ABC transporter substrate-binding protein</fullName>
    </submittedName>
</protein>
<dbReference type="EMBL" id="BMCP01000002">
    <property type="protein sequence ID" value="GGE45844.1"/>
    <property type="molecule type" value="Genomic_DNA"/>
</dbReference>
<evidence type="ECO:0000256" key="3">
    <source>
        <dbReference type="ARBA" id="ARBA00022729"/>
    </source>
</evidence>
<evidence type="ECO:0000256" key="1">
    <source>
        <dbReference type="ARBA" id="ARBA00004418"/>
    </source>
</evidence>
<dbReference type="GO" id="GO:0015833">
    <property type="term" value="P:peptide transport"/>
    <property type="evidence" value="ECO:0007669"/>
    <property type="project" value="TreeGrafter"/>
</dbReference>
<dbReference type="Gene3D" id="3.40.190.10">
    <property type="entry name" value="Periplasmic binding protein-like II"/>
    <property type="match status" value="1"/>
</dbReference>
<reference evidence="6" key="1">
    <citation type="journal article" date="2014" name="Int. J. Syst. Evol. Microbiol.">
        <title>Complete genome sequence of Corynebacterium casei LMG S-19264T (=DSM 44701T), isolated from a smear-ripened cheese.</title>
        <authorList>
            <consortium name="US DOE Joint Genome Institute (JGI-PGF)"/>
            <person name="Walter F."/>
            <person name="Albersmeier A."/>
            <person name="Kalinowski J."/>
            <person name="Ruckert C."/>
        </authorList>
    </citation>
    <scope>NUCLEOTIDE SEQUENCE</scope>
    <source>
        <strain evidence="6">CCM 7684</strain>
    </source>
</reference>
<dbReference type="PIRSF" id="PIRSF002741">
    <property type="entry name" value="MppA"/>
    <property type="match status" value="1"/>
</dbReference>
<feature type="signal peptide" evidence="4">
    <location>
        <begin position="1"/>
        <end position="18"/>
    </location>
</feature>
<evidence type="ECO:0000259" key="5">
    <source>
        <dbReference type="Pfam" id="PF00496"/>
    </source>
</evidence>
<dbReference type="RefSeq" id="WP_229729384.1">
    <property type="nucleotide sequence ID" value="NZ_BMCP01000002.1"/>
</dbReference>
<dbReference type="SUPFAM" id="SSF53850">
    <property type="entry name" value="Periplasmic binding protein-like II"/>
    <property type="match status" value="1"/>
</dbReference>
<evidence type="ECO:0000256" key="2">
    <source>
        <dbReference type="ARBA" id="ARBA00005695"/>
    </source>
</evidence>
<gene>
    <name evidence="6" type="ORF">GCM10007276_23850</name>
</gene>
<accession>A0A8J2YJ15</accession>
<dbReference type="Proteomes" id="UP000602745">
    <property type="component" value="Unassembled WGS sequence"/>
</dbReference>
<comment type="caution">
    <text evidence="6">The sequence shown here is derived from an EMBL/GenBank/DDBJ whole genome shotgun (WGS) entry which is preliminary data.</text>
</comment>
<dbReference type="InterPro" id="IPR039424">
    <property type="entry name" value="SBP_5"/>
</dbReference>
<dbReference type="CDD" id="cd08497">
    <property type="entry name" value="MbnE-like"/>
    <property type="match status" value="1"/>
</dbReference>
<sequence>MIGRYGVTLKRLIVPAVAGGMLLLAPVASTGQEGGAEAVQPSHAIAMHGEPALPPIFQHFPYADPRAPKGGQIVYGVQGTFDSLNPFVIQGLPALGVSGNVVESLMARSYDEPFTLYGLIAESIRVPKDRSWVEFRIDDRAQFSDGRSITAEDVVFSWQLLKNKGRPNHRLYYSKVAKAEALDQKTVRFDLAGAEDRELPLILGMMPILAKHVTDPETFEAGGWEPLLGSGPYVIDEVRRGESLTLTRNPRYWAADHAATRGHNNFDKIRYDYYRDANTLFEAFKRGLVDLRIETEPGRWMSGYDFPGVRDGKVVMEELETGTPKGMNGFVFNTRRPLFSDVRVREALGLLFDFEWMNANLFGGAYSRTSSYFEGSELTASGRPASPAENALLTPFEGVVRDDILAGTWRPSVSDGSGRDRRALARALNLFAEAGWAPSNGALRRDGKRFAFEIMVRTKDQERVALAYAKSLERAGIMASVRLIDALQFERRLAEREFDMTVYFWLSSLSPGNEQSLYWSSAAADQPGSRNYAGVDEPAADAMIAAILGAETRENLVTATRALDRVLLSGFYTVPLYHAPKQWLARWSRIDHPIRNSLFGPIFETWWHKEPAP</sequence>
<name>A0A8J2YJ15_9RHOB</name>
<reference evidence="6" key="2">
    <citation type="submission" date="2020-09" db="EMBL/GenBank/DDBJ databases">
        <authorList>
            <person name="Sun Q."/>
            <person name="Sedlacek I."/>
        </authorList>
    </citation>
    <scope>NUCLEOTIDE SEQUENCE</scope>
    <source>
        <strain evidence="6">CCM 7684</strain>
    </source>
</reference>
<feature type="chain" id="PRO_5035231647" evidence="4">
    <location>
        <begin position="19"/>
        <end position="613"/>
    </location>
</feature>
<organism evidence="6 7">
    <name type="scientific">Agaricicola taiwanensis</name>
    <dbReference type="NCBI Taxonomy" id="591372"/>
    <lineage>
        <taxon>Bacteria</taxon>
        <taxon>Pseudomonadati</taxon>
        <taxon>Pseudomonadota</taxon>
        <taxon>Alphaproteobacteria</taxon>
        <taxon>Rhodobacterales</taxon>
        <taxon>Paracoccaceae</taxon>
        <taxon>Agaricicola</taxon>
    </lineage>
</organism>
<feature type="domain" description="Solute-binding protein family 5" evidence="5">
    <location>
        <begin position="116"/>
        <end position="522"/>
    </location>
</feature>
<dbReference type="InterPro" id="IPR030678">
    <property type="entry name" value="Peptide/Ni-bd"/>
</dbReference>
<evidence type="ECO:0000256" key="4">
    <source>
        <dbReference type="SAM" id="SignalP"/>
    </source>
</evidence>
<dbReference type="AlphaFoldDB" id="A0A8J2YJ15"/>
<dbReference type="GO" id="GO:0042884">
    <property type="term" value="P:microcin transport"/>
    <property type="evidence" value="ECO:0007669"/>
    <property type="project" value="TreeGrafter"/>
</dbReference>
<dbReference type="Gene3D" id="3.10.105.10">
    <property type="entry name" value="Dipeptide-binding Protein, Domain 3"/>
    <property type="match status" value="1"/>
</dbReference>